<dbReference type="RefSeq" id="XP_070900508.1">
    <property type="nucleotide sequence ID" value="XM_071039768.1"/>
</dbReference>
<feature type="chain" id="PRO_5047523030" evidence="2">
    <location>
        <begin position="18"/>
        <end position="59"/>
    </location>
</feature>
<keyword evidence="1" id="KW-0472">Membrane</keyword>
<keyword evidence="4" id="KW-1185">Reference proteome</keyword>
<reference evidence="3 4" key="1">
    <citation type="submission" date="2024-07" db="EMBL/GenBank/DDBJ databases">
        <title>Section-level genome sequencing and comparative genomics of Aspergillus sections Usti and Cavernicolus.</title>
        <authorList>
            <consortium name="Lawrence Berkeley National Laboratory"/>
            <person name="Nybo J.L."/>
            <person name="Vesth T.C."/>
            <person name="Theobald S."/>
            <person name="Frisvad J.C."/>
            <person name="Larsen T.O."/>
            <person name="Kjaerboelling I."/>
            <person name="Rothschild-Mancinelli K."/>
            <person name="Lyhne E.K."/>
            <person name="Kogle M.E."/>
            <person name="Barry K."/>
            <person name="Clum A."/>
            <person name="Na H."/>
            <person name="Ledsgaard L."/>
            <person name="Lin J."/>
            <person name="Lipzen A."/>
            <person name="Kuo A."/>
            <person name="Riley R."/>
            <person name="Mondo S."/>
            <person name="LaButti K."/>
            <person name="Haridas S."/>
            <person name="Pangalinan J."/>
            <person name="Salamov A.A."/>
            <person name="Simmons B.A."/>
            <person name="Magnuson J.K."/>
            <person name="Chen J."/>
            <person name="Drula E."/>
            <person name="Henrissat B."/>
            <person name="Wiebenga A."/>
            <person name="Lubbers R.J."/>
            <person name="Gomes A.C."/>
            <person name="Macurrencykelacurrency M.R."/>
            <person name="Stajich J."/>
            <person name="Grigoriev I.V."/>
            <person name="Mortensen U.H."/>
            <person name="De vries R.P."/>
            <person name="Baker S.E."/>
            <person name="Andersen M.R."/>
        </authorList>
    </citation>
    <scope>NUCLEOTIDE SEQUENCE [LARGE SCALE GENOMIC DNA]</scope>
    <source>
        <strain evidence="3 4">CBS 756.74</strain>
    </source>
</reference>
<dbReference type="GeneID" id="98154932"/>
<keyword evidence="1" id="KW-0812">Transmembrane</keyword>
<feature type="transmembrane region" description="Helical" evidence="1">
    <location>
        <begin position="27"/>
        <end position="47"/>
    </location>
</feature>
<accession>A0ABR4KK88</accession>
<evidence type="ECO:0000256" key="1">
    <source>
        <dbReference type="SAM" id="Phobius"/>
    </source>
</evidence>
<evidence type="ECO:0000313" key="4">
    <source>
        <dbReference type="Proteomes" id="UP001610444"/>
    </source>
</evidence>
<proteinExistence type="predicted"/>
<dbReference type="EMBL" id="JBFXLR010000015">
    <property type="protein sequence ID" value="KAL2852686.1"/>
    <property type="molecule type" value="Genomic_DNA"/>
</dbReference>
<comment type="caution">
    <text evidence="3">The sequence shown here is derived from an EMBL/GenBank/DDBJ whole genome shotgun (WGS) entry which is preliminary data.</text>
</comment>
<organism evidence="3 4">
    <name type="scientific">Aspergillus pseudodeflectus</name>
    <dbReference type="NCBI Taxonomy" id="176178"/>
    <lineage>
        <taxon>Eukaryota</taxon>
        <taxon>Fungi</taxon>
        <taxon>Dikarya</taxon>
        <taxon>Ascomycota</taxon>
        <taxon>Pezizomycotina</taxon>
        <taxon>Eurotiomycetes</taxon>
        <taxon>Eurotiomycetidae</taxon>
        <taxon>Eurotiales</taxon>
        <taxon>Aspergillaceae</taxon>
        <taxon>Aspergillus</taxon>
        <taxon>Aspergillus subgen. Nidulantes</taxon>
    </lineage>
</organism>
<gene>
    <name evidence="3" type="ORF">BJX68DRAFT_234573</name>
</gene>
<keyword evidence="1" id="KW-1133">Transmembrane helix</keyword>
<keyword evidence="2" id="KW-0732">Signal</keyword>
<dbReference type="Proteomes" id="UP001610444">
    <property type="component" value="Unassembled WGS sequence"/>
</dbReference>
<evidence type="ECO:0000256" key="2">
    <source>
        <dbReference type="SAM" id="SignalP"/>
    </source>
</evidence>
<feature type="non-terminal residue" evidence="3">
    <location>
        <position position="59"/>
    </location>
</feature>
<name>A0ABR4KK88_9EURO</name>
<evidence type="ECO:0000313" key="3">
    <source>
        <dbReference type="EMBL" id="KAL2852686.1"/>
    </source>
</evidence>
<feature type="signal peptide" evidence="2">
    <location>
        <begin position="1"/>
        <end position="17"/>
    </location>
</feature>
<protein>
    <submittedName>
        <fullName evidence="3">Uncharacterized protein</fullName>
    </submittedName>
</protein>
<sequence length="59" mass="6714">MVTWSFLLYLLVAPSYSVGCLVKTERAVQAWFFALIMGLPYGIRHIIFSGHRARKVSVI</sequence>